<dbReference type="PANTHER" id="PTHR35201">
    <property type="entry name" value="TERPENE SYNTHASE"/>
    <property type="match status" value="1"/>
</dbReference>
<dbReference type="InterPro" id="IPR034686">
    <property type="entry name" value="Terpene_cyclase-like_2"/>
</dbReference>
<keyword evidence="1" id="KW-0460">Magnesium</keyword>
<comment type="cofactor">
    <cofactor evidence="1">
        <name>Mg(2+)</name>
        <dbReference type="ChEBI" id="CHEBI:18420"/>
    </cofactor>
</comment>
<evidence type="ECO:0000256" key="1">
    <source>
        <dbReference type="RuleBase" id="RU366034"/>
    </source>
</evidence>
<dbReference type="Proteomes" id="UP000268094">
    <property type="component" value="Unassembled WGS sequence"/>
</dbReference>
<evidence type="ECO:0000313" key="3">
    <source>
        <dbReference type="Proteomes" id="UP000268094"/>
    </source>
</evidence>
<dbReference type="AlphaFoldDB" id="A0A3A8JDE4"/>
<name>A0A3A8JDE4_9BACT</name>
<reference evidence="3" key="1">
    <citation type="submission" date="2018-09" db="EMBL/GenBank/DDBJ databases">
        <authorList>
            <person name="Livingstone P.G."/>
            <person name="Whitworth D.E."/>
        </authorList>
    </citation>
    <scope>NUCLEOTIDE SEQUENCE [LARGE SCALE GENOMIC DNA]</scope>
    <source>
        <strain evidence="3">CA054A</strain>
    </source>
</reference>
<keyword evidence="3" id="KW-1185">Reference proteome</keyword>
<dbReference type="RefSeq" id="WP_120538717.1">
    <property type="nucleotide sequence ID" value="NZ_RAVZ01000004.1"/>
</dbReference>
<dbReference type="EMBL" id="RAVZ01000004">
    <property type="protein sequence ID" value="RKG93742.1"/>
    <property type="molecule type" value="Genomic_DNA"/>
</dbReference>
<dbReference type="EC" id="4.2.3.-" evidence="1"/>
<sequence length="757" mass="87006">MSKARHKQPFELPDFYVPWPARLNPHLEAARVHTKAWSYEMGILGPANDGTQREVWSERRFDGMDYALLCAYTHPEAPSIELDLITDWYVWVFYFDDHFLEVYKYSRDIQGGQAYLDRLPLFMPLDLAQTPPEPTNAVERGLWNLWQRTVPSMSMEWRRRFYENTKHLLDESMWEIENISEARVSNPIEYIEMRRKVGGAPWSSDLVEHAVAEIPARVVQSRPMRVFKDTFSDAVHLRNDLFSYEREILEEGELSNGVLVVEKFLECDTQRAADLVNDLLTSRLQQFENTAATELPWLFAEYGLNPAEQAQVMLYLRGLQDWQSGGHEWHMRSNRYMNQTAGRENRELSIPLPSGLGMSAIKLPLTAGALGLGPRARSFSHVPRQHVGPVKLPKFYMPYSTYLSPHLERARRNSKDWARRMGMLDELPGVGLYIWDDHKFDVADVALCGALIHPDALPEQLDLTACWLVWGTYADDYFPALYSYTRDMPGAKLFNARLTQFMPDDVEAVNAAVPTNPVEIGLADLWKRTAGPLSAYGRKLFRKAIQDMTESWVWELNNQILNRVPDPVDYVEMRRKTFGSDLTMSLSRLSKGDAIPEAVFKTRTMRALENSAADYACFVNDIFSYQKEIEFEGELNNGVLVVQKFLGVDKDEAVLVLNHLMTARMKQFEHLVAKEIPVVIRSFDLDTDGQEKLHKYVEQLQQWMAGIPMWHAAVDRYKEFELRDAAIPKFKTGNLGSLGALGTSAMKVAELFKRERP</sequence>
<comment type="caution">
    <text evidence="2">The sequence shown here is derived from an EMBL/GenBank/DDBJ whole genome shotgun (WGS) entry which is preliminary data.</text>
</comment>
<dbReference type="Pfam" id="PF19086">
    <property type="entry name" value="Terpene_syn_C_2"/>
    <property type="match status" value="2"/>
</dbReference>
<dbReference type="GO" id="GO:0010333">
    <property type="term" value="F:terpene synthase activity"/>
    <property type="evidence" value="ECO:0007669"/>
    <property type="project" value="InterPro"/>
</dbReference>
<dbReference type="SFLD" id="SFLDG01020">
    <property type="entry name" value="Terpene_Cyclase_Like_2"/>
    <property type="match status" value="2"/>
</dbReference>
<dbReference type="PANTHER" id="PTHR35201:SF4">
    <property type="entry name" value="BETA-PINACENE SYNTHASE-RELATED"/>
    <property type="match status" value="1"/>
</dbReference>
<comment type="similarity">
    <text evidence="1">Belongs to the terpene synthase family.</text>
</comment>
<dbReference type="Gene3D" id="1.10.600.10">
    <property type="entry name" value="Farnesyl Diphosphate Synthase"/>
    <property type="match status" value="2"/>
</dbReference>
<dbReference type="SFLD" id="SFLDS00005">
    <property type="entry name" value="Isoprenoid_Synthase_Type_I"/>
    <property type="match status" value="2"/>
</dbReference>
<dbReference type="InterPro" id="IPR008949">
    <property type="entry name" value="Isoprenoid_synthase_dom_sf"/>
</dbReference>
<gene>
    <name evidence="2" type="ORF">D7V88_01115</name>
</gene>
<protein>
    <recommendedName>
        <fullName evidence="1">Terpene synthase</fullName>
        <ecNumber evidence="1">4.2.3.-</ecNumber>
    </recommendedName>
</protein>
<proteinExistence type="inferred from homology"/>
<organism evidence="2 3">
    <name type="scientific">Corallococcus terminator</name>
    <dbReference type="NCBI Taxonomy" id="2316733"/>
    <lineage>
        <taxon>Bacteria</taxon>
        <taxon>Pseudomonadati</taxon>
        <taxon>Myxococcota</taxon>
        <taxon>Myxococcia</taxon>
        <taxon>Myxococcales</taxon>
        <taxon>Cystobacterineae</taxon>
        <taxon>Myxococcaceae</taxon>
        <taxon>Corallococcus</taxon>
    </lineage>
</organism>
<dbReference type="NCBIfam" id="NF041168">
    <property type="entry name" value="f2_encap_cargo3"/>
    <property type="match status" value="1"/>
</dbReference>
<accession>A0A3A8JDE4</accession>
<keyword evidence="1" id="KW-0456">Lyase</keyword>
<dbReference type="SUPFAM" id="SSF48576">
    <property type="entry name" value="Terpenoid synthases"/>
    <property type="match status" value="2"/>
</dbReference>
<evidence type="ECO:0000313" key="2">
    <source>
        <dbReference type="EMBL" id="RKG93742.1"/>
    </source>
</evidence>
<dbReference type="OrthoDB" id="2989600at2"/>
<keyword evidence="1" id="KW-0479">Metal-binding</keyword>
<dbReference type="GO" id="GO:0046872">
    <property type="term" value="F:metal ion binding"/>
    <property type="evidence" value="ECO:0007669"/>
    <property type="project" value="UniProtKB-KW"/>
</dbReference>